<evidence type="ECO:0000256" key="6">
    <source>
        <dbReference type="ARBA" id="ARBA00022692"/>
    </source>
</evidence>
<proteinExistence type="predicted"/>
<dbReference type="SUPFAM" id="SSF47384">
    <property type="entry name" value="Homodimeric domain of signal transducing histidine kinase"/>
    <property type="match status" value="1"/>
</dbReference>
<dbReference type="InterPro" id="IPR000014">
    <property type="entry name" value="PAS"/>
</dbReference>
<dbReference type="SUPFAM" id="SSF55785">
    <property type="entry name" value="PYP-like sensor domain (PAS domain)"/>
    <property type="match status" value="1"/>
</dbReference>
<dbReference type="CDD" id="cd06225">
    <property type="entry name" value="HAMP"/>
    <property type="match status" value="1"/>
</dbReference>
<keyword evidence="5" id="KW-0808">Transferase</keyword>
<dbReference type="SMART" id="SM00304">
    <property type="entry name" value="HAMP"/>
    <property type="match status" value="1"/>
</dbReference>
<evidence type="ECO:0000256" key="4">
    <source>
        <dbReference type="ARBA" id="ARBA00022553"/>
    </source>
</evidence>
<keyword evidence="6 13" id="KW-0812">Transmembrane</keyword>
<dbReference type="Pfam" id="PF00672">
    <property type="entry name" value="HAMP"/>
    <property type="match status" value="1"/>
</dbReference>
<dbReference type="NCBIfam" id="TIGR00229">
    <property type="entry name" value="sensory_box"/>
    <property type="match status" value="1"/>
</dbReference>
<dbReference type="InterPro" id="IPR005467">
    <property type="entry name" value="His_kinase_dom"/>
</dbReference>
<evidence type="ECO:0000259" key="14">
    <source>
        <dbReference type="PROSITE" id="PS50109"/>
    </source>
</evidence>
<keyword evidence="8" id="KW-0418">Kinase</keyword>
<dbReference type="PROSITE" id="PS50112">
    <property type="entry name" value="PAS"/>
    <property type="match status" value="1"/>
</dbReference>
<dbReference type="PANTHER" id="PTHR42878">
    <property type="entry name" value="TWO-COMPONENT HISTIDINE KINASE"/>
    <property type="match status" value="1"/>
</dbReference>
<feature type="domain" description="Histidine kinase" evidence="14">
    <location>
        <begin position="361"/>
        <end position="577"/>
    </location>
</feature>
<dbReference type="Pfam" id="PF02518">
    <property type="entry name" value="HATPase_c"/>
    <property type="match status" value="1"/>
</dbReference>
<feature type="domain" description="PAS" evidence="15">
    <location>
        <begin position="227"/>
        <end position="295"/>
    </location>
</feature>
<dbReference type="EMBL" id="JAVDTI010000003">
    <property type="protein sequence ID" value="MDR6806389.1"/>
    <property type="molecule type" value="Genomic_DNA"/>
</dbReference>
<dbReference type="InterPro" id="IPR050351">
    <property type="entry name" value="BphY/WalK/GraS-like"/>
</dbReference>
<dbReference type="SUPFAM" id="SSF55874">
    <property type="entry name" value="ATPase domain of HSP90 chaperone/DNA topoisomerase II/histidine kinase"/>
    <property type="match status" value="1"/>
</dbReference>
<dbReference type="InterPro" id="IPR003660">
    <property type="entry name" value="HAMP_dom"/>
</dbReference>
<dbReference type="InterPro" id="IPR013767">
    <property type="entry name" value="PAS_fold"/>
</dbReference>
<evidence type="ECO:0000256" key="13">
    <source>
        <dbReference type="SAM" id="Phobius"/>
    </source>
</evidence>
<comment type="subcellular location">
    <subcellularLocation>
        <location evidence="2">Membrane</location>
        <topology evidence="2">Multi-pass membrane protein</topology>
    </subcellularLocation>
</comment>
<evidence type="ECO:0000313" key="17">
    <source>
        <dbReference type="EMBL" id="MDR6806389.1"/>
    </source>
</evidence>
<gene>
    <name evidence="17" type="ORF">J2W84_003437</name>
</gene>
<evidence type="ECO:0000256" key="8">
    <source>
        <dbReference type="ARBA" id="ARBA00022777"/>
    </source>
</evidence>
<evidence type="ECO:0000313" key="18">
    <source>
        <dbReference type="Proteomes" id="UP001264980"/>
    </source>
</evidence>
<comment type="catalytic activity">
    <reaction evidence="1">
        <text>ATP + protein L-histidine = ADP + protein N-phospho-L-histidine.</text>
        <dbReference type="EC" id="2.7.13.3"/>
    </reaction>
</comment>
<dbReference type="SMART" id="SM00388">
    <property type="entry name" value="HisKA"/>
    <property type="match status" value="1"/>
</dbReference>
<keyword evidence="12 13" id="KW-0472">Membrane</keyword>
<dbReference type="PROSITE" id="PS50885">
    <property type="entry name" value="HAMP"/>
    <property type="match status" value="1"/>
</dbReference>
<protein>
    <recommendedName>
        <fullName evidence="3">histidine kinase</fullName>
        <ecNumber evidence="3">2.7.13.3</ecNumber>
    </recommendedName>
</protein>
<accession>A0ABU1QZ10</accession>
<dbReference type="Gene3D" id="6.10.340.10">
    <property type="match status" value="1"/>
</dbReference>
<evidence type="ECO:0000256" key="2">
    <source>
        <dbReference type="ARBA" id="ARBA00004141"/>
    </source>
</evidence>
<dbReference type="Gene3D" id="3.30.565.10">
    <property type="entry name" value="Histidine kinase-like ATPase, C-terminal domain"/>
    <property type="match status" value="1"/>
</dbReference>
<evidence type="ECO:0000256" key="5">
    <source>
        <dbReference type="ARBA" id="ARBA00022679"/>
    </source>
</evidence>
<feature type="domain" description="HAMP" evidence="16">
    <location>
        <begin position="166"/>
        <end position="218"/>
    </location>
</feature>
<keyword evidence="7" id="KW-0547">Nucleotide-binding</keyword>
<keyword evidence="10 13" id="KW-1133">Transmembrane helix</keyword>
<evidence type="ECO:0000259" key="16">
    <source>
        <dbReference type="PROSITE" id="PS50885"/>
    </source>
</evidence>
<dbReference type="InterPro" id="IPR035965">
    <property type="entry name" value="PAS-like_dom_sf"/>
</dbReference>
<dbReference type="CDD" id="cd00130">
    <property type="entry name" value="PAS"/>
    <property type="match status" value="1"/>
</dbReference>
<dbReference type="InterPro" id="IPR036890">
    <property type="entry name" value="HATPase_C_sf"/>
</dbReference>
<evidence type="ECO:0000256" key="3">
    <source>
        <dbReference type="ARBA" id="ARBA00012438"/>
    </source>
</evidence>
<evidence type="ECO:0000256" key="9">
    <source>
        <dbReference type="ARBA" id="ARBA00022840"/>
    </source>
</evidence>
<dbReference type="PROSITE" id="PS50109">
    <property type="entry name" value="HIS_KIN"/>
    <property type="match status" value="1"/>
</dbReference>
<dbReference type="Gene3D" id="3.30.450.20">
    <property type="entry name" value="PAS domain"/>
    <property type="match status" value="1"/>
</dbReference>
<dbReference type="InterPro" id="IPR003661">
    <property type="entry name" value="HisK_dim/P_dom"/>
</dbReference>
<feature type="transmembrane region" description="Helical" evidence="13">
    <location>
        <begin position="143"/>
        <end position="164"/>
    </location>
</feature>
<dbReference type="SMART" id="SM00091">
    <property type="entry name" value="PAS"/>
    <property type="match status" value="1"/>
</dbReference>
<dbReference type="InterPro" id="IPR004358">
    <property type="entry name" value="Sig_transdc_His_kin-like_C"/>
</dbReference>
<dbReference type="PRINTS" id="PR00344">
    <property type="entry name" value="BCTRLSENSOR"/>
</dbReference>
<dbReference type="SUPFAM" id="SSF158472">
    <property type="entry name" value="HAMP domain-like"/>
    <property type="match status" value="1"/>
</dbReference>
<comment type="caution">
    <text evidence="17">The sequence shown here is derived from an EMBL/GenBank/DDBJ whole genome shotgun (WGS) entry which is preliminary data.</text>
</comment>
<dbReference type="SMART" id="SM00387">
    <property type="entry name" value="HATPase_c"/>
    <property type="match status" value="1"/>
</dbReference>
<sequence length="577" mass="64345">MKIKTKLRMGIGLLFAMITVLAVVGIRQVSLLSADSRNILIANHNSLEYTRQMLRALDELEVHAGALDVFKKNLEAQQKNITEIGEKELTAQLAGHFEILKANVRDKETVDLIRNDALEIMSINLDAINRKSHIASQTSKSSMVWIGITGTLCFIVAFTLFVNLPGNIANPIRELTESIRQIANENYTERVHFGSRDEYGQLAQSFNTMAEKLEEYNSSNLARLMIEKKRVETLIDNMHDPVIGLDENRKVIFANEVARKVTGLQASELVGRNAAEIALHNDLVRSLVKDLFEPQAKANGQSAAMKIYADDKESYFEKEYVDISIVPTGEQQPRSIGHVIILRNVTPYKELDFAKTNFIANVSHELKTPISSIKITLDLLRNERVGDTNEEQRSLLDSIREDADRLLKITGELLNITQVESGKIQLNIAGSSPREIVQYAIAANETQAESRDIRLQIEDHGVQSSILADSEKTAWVLTNLVSNAIRYSYDHSSIRIILEEDAQTVRIAVADSGQGISQEYKDKIFDRYFRVPGSTKEGTGLGLAISREFMEAQDGTLTVESELGAGSTFTIALKKLA</sequence>
<evidence type="ECO:0000259" key="15">
    <source>
        <dbReference type="PROSITE" id="PS50112"/>
    </source>
</evidence>
<name>A0ABU1QZ10_9BACT</name>
<reference evidence="17 18" key="1">
    <citation type="submission" date="2023-07" db="EMBL/GenBank/DDBJ databases">
        <title>Sorghum-associated microbial communities from plants grown in Nebraska, USA.</title>
        <authorList>
            <person name="Schachtman D."/>
        </authorList>
    </citation>
    <scope>NUCLEOTIDE SEQUENCE [LARGE SCALE GENOMIC DNA]</scope>
    <source>
        <strain evidence="17 18">BE57</strain>
    </source>
</reference>
<keyword evidence="9" id="KW-0067">ATP-binding</keyword>
<organism evidence="17 18">
    <name type="scientific">Dyadobacter fermentans</name>
    <dbReference type="NCBI Taxonomy" id="94254"/>
    <lineage>
        <taxon>Bacteria</taxon>
        <taxon>Pseudomonadati</taxon>
        <taxon>Bacteroidota</taxon>
        <taxon>Cytophagia</taxon>
        <taxon>Cytophagales</taxon>
        <taxon>Spirosomataceae</taxon>
        <taxon>Dyadobacter</taxon>
    </lineage>
</organism>
<dbReference type="CDD" id="cd00082">
    <property type="entry name" value="HisKA"/>
    <property type="match status" value="1"/>
</dbReference>
<evidence type="ECO:0000256" key="1">
    <source>
        <dbReference type="ARBA" id="ARBA00000085"/>
    </source>
</evidence>
<keyword evidence="4" id="KW-0597">Phosphoprotein</keyword>
<dbReference type="RefSeq" id="WP_309985148.1">
    <property type="nucleotide sequence ID" value="NZ_JAVDTI010000003.1"/>
</dbReference>
<evidence type="ECO:0000256" key="12">
    <source>
        <dbReference type="ARBA" id="ARBA00023136"/>
    </source>
</evidence>
<dbReference type="Pfam" id="PF00512">
    <property type="entry name" value="HisKA"/>
    <property type="match status" value="1"/>
</dbReference>
<evidence type="ECO:0000256" key="7">
    <source>
        <dbReference type="ARBA" id="ARBA00022741"/>
    </source>
</evidence>
<evidence type="ECO:0000256" key="11">
    <source>
        <dbReference type="ARBA" id="ARBA00023012"/>
    </source>
</evidence>
<keyword evidence="18" id="KW-1185">Reference proteome</keyword>
<dbReference type="InterPro" id="IPR003594">
    <property type="entry name" value="HATPase_dom"/>
</dbReference>
<dbReference type="InterPro" id="IPR036097">
    <property type="entry name" value="HisK_dim/P_sf"/>
</dbReference>
<dbReference type="EC" id="2.7.13.3" evidence="3"/>
<dbReference type="Proteomes" id="UP001264980">
    <property type="component" value="Unassembled WGS sequence"/>
</dbReference>
<keyword evidence="11" id="KW-0902">Two-component regulatory system</keyword>
<dbReference type="Gene3D" id="1.10.287.130">
    <property type="match status" value="1"/>
</dbReference>
<dbReference type="Pfam" id="PF00989">
    <property type="entry name" value="PAS"/>
    <property type="match status" value="1"/>
</dbReference>
<dbReference type="PANTHER" id="PTHR42878:SF7">
    <property type="entry name" value="SENSOR HISTIDINE KINASE GLRK"/>
    <property type="match status" value="1"/>
</dbReference>
<evidence type="ECO:0000256" key="10">
    <source>
        <dbReference type="ARBA" id="ARBA00022989"/>
    </source>
</evidence>